<protein>
    <submittedName>
        <fullName evidence="1">Methyltransferase-like protein 9</fullName>
    </submittedName>
</protein>
<proteinExistence type="predicted"/>
<keyword evidence="2" id="KW-1185">Reference proteome</keyword>
<dbReference type="AlphaFoldDB" id="A0A5B7JL10"/>
<keyword evidence="1" id="KW-0808">Transferase</keyword>
<dbReference type="EMBL" id="VSRR010101019">
    <property type="protein sequence ID" value="MPC95103.1"/>
    <property type="molecule type" value="Genomic_DNA"/>
</dbReference>
<accession>A0A5B7JL10</accession>
<dbReference type="InterPro" id="IPR007884">
    <property type="entry name" value="METL9"/>
</dbReference>
<dbReference type="GO" id="GO:0032259">
    <property type="term" value="P:methylation"/>
    <property type="evidence" value="ECO:0007669"/>
    <property type="project" value="UniProtKB-KW"/>
</dbReference>
<sequence length="64" mass="7484">MYEVDELALTDEVRRKFMPLSVDEDTHQFLSNCFEQSEWLVTQVWHSIAKAFLGLFMTQTSING</sequence>
<dbReference type="PANTHER" id="PTHR12890">
    <property type="entry name" value="DREV PROTEIN"/>
    <property type="match status" value="1"/>
</dbReference>
<dbReference type="OrthoDB" id="199041at2759"/>
<evidence type="ECO:0000313" key="2">
    <source>
        <dbReference type="Proteomes" id="UP000324222"/>
    </source>
</evidence>
<dbReference type="PANTHER" id="PTHR12890:SF0">
    <property type="entry name" value="PROTEIN-L-HISTIDINE N-PROS-METHYLTRANSFERASE"/>
    <property type="match status" value="1"/>
</dbReference>
<dbReference type="GO" id="GO:0106370">
    <property type="term" value="F:protein-L-histidine N-pros-methyltransferase activity"/>
    <property type="evidence" value="ECO:0007669"/>
    <property type="project" value="InterPro"/>
</dbReference>
<name>A0A5B7JL10_PORTR</name>
<comment type="caution">
    <text evidence="1">The sequence shown here is derived from an EMBL/GenBank/DDBJ whole genome shotgun (WGS) entry which is preliminary data.</text>
</comment>
<organism evidence="1 2">
    <name type="scientific">Portunus trituberculatus</name>
    <name type="common">Swimming crab</name>
    <name type="synonym">Neptunus trituberculatus</name>
    <dbReference type="NCBI Taxonomy" id="210409"/>
    <lineage>
        <taxon>Eukaryota</taxon>
        <taxon>Metazoa</taxon>
        <taxon>Ecdysozoa</taxon>
        <taxon>Arthropoda</taxon>
        <taxon>Crustacea</taxon>
        <taxon>Multicrustacea</taxon>
        <taxon>Malacostraca</taxon>
        <taxon>Eumalacostraca</taxon>
        <taxon>Eucarida</taxon>
        <taxon>Decapoda</taxon>
        <taxon>Pleocyemata</taxon>
        <taxon>Brachyura</taxon>
        <taxon>Eubrachyura</taxon>
        <taxon>Portunoidea</taxon>
        <taxon>Portunidae</taxon>
        <taxon>Portuninae</taxon>
        <taxon>Portunus</taxon>
    </lineage>
</organism>
<gene>
    <name evidence="1" type="primary">Mettl9</name>
    <name evidence="1" type="ORF">E2C01_090299</name>
</gene>
<keyword evidence="1" id="KW-0489">Methyltransferase</keyword>
<reference evidence="1 2" key="1">
    <citation type="submission" date="2019-05" db="EMBL/GenBank/DDBJ databases">
        <title>Another draft genome of Portunus trituberculatus and its Hox gene families provides insights of decapod evolution.</title>
        <authorList>
            <person name="Jeong J.-H."/>
            <person name="Song I."/>
            <person name="Kim S."/>
            <person name="Choi T."/>
            <person name="Kim D."/>
            <person name="Ryu S."/>
            <person name="Kim W."/>
        </authorList>
    </citation>
    <scope>NUCLEOTIDE SEQUENCE [LARGE SCALE GENOMIC DNA]</scope>
    <source>
        <tissue evidence="1">Muscle</tissue>
    </source>
</reference>
<dbReference type="Proteomes" id="UP000324222">
    <property type="component" value="Unassembled WGS sequence"/>
</dbReference>
<evidence type="ECO:0000313" key="1">
    <source>
        <dbReference type="EMBL" id="MPC95103.1"/>
    </source>
</evidence>
<dbReference type="Pfam" id="PF05219">
    <property type="entry name" value="DREV"/>
    <property type="match status" value="1"/>
</dbReference>